<dbReference type="SUPFAM" id="SSF56317">
    <property type="entry name" value="Carbon-nitrogen hydrolase"/>
    <property type="match status" value="1"/>
</dbReference>
<gene>
    <name evidence="8 10" type="primary">lnt</name>
    <name evidence="10" type="ORF">QF206_04375</name>
</gene>
<keyword evidence="5 8" id="KW-1133">Transmembrane helix</keyword>
<dbReference type="AlphaFoldDB" id="A0AAW6T4G6"/>
<evidence type="ECO:0000256" key="7">
    <source>
        <dbReference type="ARBA" id="ARBA00023315"/>
    </source>
</evidence>
<dbReference type="RefSeq" id="WP_281487950.1">
    <property type="nucleotide sequence ID" value="NZ_CP159582.1"/>
</dbReference>
<dbReference type="Pfam" id="PF00795">
    <property type="entry name" value="CN_hydrolase"/>
    <property type="match status" value="1"/>
</dbReference>
<dbReference type="CDD" id="cd07571">
    <property type="entry name" value="ALP_N-acyl_transferase"/>
    <property type="match status" value="1"/>
</dbReference>
<organism evidence="10 11">
    <name type="scientific">Ruicaihuangia caeni</name>
    <dbReference type="NCBI Taxonomy" id="3042517"/>
    <lineage>
        <taxon>Bacteria</taxon>
        <taxon>Bacillati</taxon>
        <taxon>Actinomycetota</taxon>
        <taxon>Actinomycetes</taxon>
        <taxon>Micrococcales</taxon>
        <taxon>Microbacteriaceae</taxon>
        <taxon>Ruicaihuangia</taxon>
    </lineage>
</organism>
<dbReference type="GO" id="GO:0042158">
    <property type="term" value="P:lipoprotein biosynthetic process"/>
    <property type="evidence" value="ECO:0007669"/>
    <property type="project" value="UniProtKB-UniRule"/>
</dbReference>
<proteinExistence type="inferred from homology"/>
<feature type="transmembrane region" description="Helical" evidence="8">
    <location>
        <begin position="490"/>
        <end position="516"/>
    </location>
</feature>
<dbReference type="InterPro" id="IPR003010">
    <property type="entry name" value="C-N_Hydrolase"/>
</dbReference>
<evidence type="ECO:0000256" key="1">
    <source>
        <dbReference type="ARBA" id="ARBA00004651"/>
    </source>
</evidence>
<dbReference type="PROSITE" id="PS50263">
    <property type="entry name" value="CN_HYDROLASE"/>
    <property type="match status" value="1"/>
</dbReference>
<dbReference type="Gene3D" id="3.60.110.10">
    <property type="entry name" value="Carbon-nitrogen hydrolase"/>
    <property type="match status" value="1"/>
</dbReference>
<comment type="similarity">
    <text evidence="8">Belongs to the CN hydrolase family. Apolipoprotein N-acyltransferase subfamily.</text>
</comment>
<evidence type="ECO:0000259" key="9">
    <source>
        <dbReference type="PROSITE" id="PS50263"/>
    </source>
</evidence>
<comment type="subcellular location">
    <subcellularLocation>
        <location evidence="1 8">Cell membrane</location>
        <topology evidence="1 8">Multi-pass membrane protein</topology>
    </subcellularLocation>
</comment>
<dbReference type="GO" id="GO:0005886">
    <property type="term" value="C:plasma membrane"/>
    <property type="evidence" value="ECO:0007669"/>
    <property type="project" value="UniProtKB-SubCell"/>
</dbReference>
<keyword evidence="2 8" id="KW-1003">Cell membrane</keyword>
<feature type="transmembrane region" description="Helical" evidence="8">
    <location>
        <begin position="60"/>
        <end position="81"/>
    </location>
</feature>
<evidence type="ECO:0000256" key="6">
    <source>
        <dbReference type="ARBA" id="ARBA00023136"/>
    </source>
</evidence>
<accession>A0AAW6T4G6</accession>
<protein>
    <recommendedName>
        <fullName evidence="8">Apolipoprotein N-acyltransferase</fullName>
        <shortName evidence="8">ALP N-acyltransferase</shortName>
        <ecNumber evidence="8">2.3.1.269</ecNumber>
    </recommendedName>
</protein>
<feature type="transmembrane region" description="Helical" evidence="8">
    <location>
        <begin position="121"/>
        <end position="138"/>
    </location>
</feature>
<keyword evidence="7 8" id="KW-0012">Acyltransferase</keyword>
<comment type="catalytic activity">
    <reaction evidence="8">
        <text>N-terminal S-1,2-diacyl-sn-glyceryl-L-cysteinyl-[lipoprotein] + a glycerophospholipid = N-acyl-S-1,2-diacyl-sn-glyceryl-L-cysteinyl-[lipoprotein] + a 2-acyl-sn-glycero-3-phospholipid + H(+)</text>
        <dbReference type="Rhea" id="RHEA:48228"/>
        <dbReference type="Rhea" id="RHEA-COMP:14681"/>
        <dbReference type="Rhea" id="RHEA-COMP:14684"/>
        <dbReference type="ChEBI" id="CHEBI:15378"/>
        <dbReference type="ChEBI" id="CHEBI:136912"/>
        <dbReference type="ChEBI" id="CHEBI:140656"/>
        <dbReference type="ChEBI" id="CHEBI:140657"/>
        <dbReference type="ChEBI" id="CHEBI:140660"/>
        <dbReference type="EC" id="2.3.1.269"/>
    </reaction>
</comment>
<reference evidence="10 11" key="1">
    <citation type="submission" date="2023-04" db="EMBL/GenBank/DDBJ databases">
        <title>Klugiella caeni sp. nov. isolated from the sludge of biochemical tank.</title>
        <authorList>
            <person name="Geng K."/>
        </authorList>
    </citation>
    <scope>NUCLEOTIDE SEQUENCE [LARGE SCALE GENOMIC DNA]</scope>
    <source>
        <strain evidence="10 11">YN-L-19</strain>
    </source>
</reference>
<dbReference type="EC" id="2.3.1.269" evidence="8"/>
<comment type="pathway">
    <text evidence="8">Protein modification; lipoprotein biosynthesis (N-acyl transfer).</text>
</comment>
<comment type="caution">
    <text evidence="10">The sequence shown here is derived from an EMBL/GenBank/DDBJ whole genome shotgun (WGS) entry which is preliminary data.</text>
</comment>
<feature type="transmembrane region" description="Helical" evidence="8">
    <location>
        <begin position="87"/>
        <end position="109"/>
    </location>
</feature>
<feature type="transmembrane region" description="Helical" evidence="8">
    <location>
        <begin position="36"/>
        <end position="53"/>
    </location>
</feature>
<evidence type="ECO:0000256" key="4">
    <source>
        <dbReference type="ARBA" id="ARBA00022692"/>
    </source>
</evidence>
<dbReference type="InterPro" id="IPR045378">
    <property type="entry name" value="LNT_N"/>
</dbReference>
<evidence type="ECO:0000256" key="5">
    <source>
        <dbReference type="ARBA" id="ARBA00022989"/>
    </source>
</evidence>
<keyword evidence="6 8" id="KW-0472">Membrane</keyword>
<dbReference type="EMBL" id="JASATX010000001">
    <property type="protein sequence ID" value="MDI2098199.1"/>
    <property type="molecule type" value="Genomic_DNA"/>
</dbReference>
<feature type="domain" description="CN hydrolase" evidence="9">
    <location>
        <begin position="227"/>
        <end position="474"/>
    </location>
</feature>
<evidence type="ECO:0000313" key="11">
    <source>
        <dbReference type="Proteomes" id="UP001321506"/>
    </source>
</evidence>
<evidence type="ECO:0000313" key="10">
    <source>
        <dbReference type="EMBL" id="MDI2098199.1"/>
    </source>
</evidence>
<dbReference type="PANTHER" id="PTHR38686:SF1">
    <property type="entry name" value="APOLIPOPROTEIN N-ACYLTRANSFERASE"/>
    <property type="match status" value="1"/>
</dbReference>
<dbReference type="HAMAP" id="MF_01148">
    <property type="entry name" value="Lnt"/>
    <property type="match status" value="1"/>
</dbReference>
<dbReference type="Proteomes" id="UP001321506">
    <property type="component" value="Unassembled WGS sequence"/>
</dbReference>
<dbReference type="InterPro" id="IPR004563">
    <property type="entry name" value="Apolipo_AcylTrfase"/>
</dbReference>
<keyword evidence="3 8" id="KW-0808">Transferase</keyword>
<dbReference type="InterPro" id="IPR036526">
    <property type="entry name" value="C-N_Hydrolase_sf"/>
</dbReference>
<dbReference type="Pfam" id="PF20154">
    <property type="entry name" value="LNT_N"/>
    <property type="match status" value="1"/>
</dbReference>
<dbReference type="NCBIfam" id="TIGR00546">
    <property type="entry name" value="lnt"/>
    <property type="match status" value="1"/>
</dbReference>
<evidence type="ECO:0000256" key="2">
    <source>
        <dbReference type="ARBA" id="ARBA00022475"/>
    </source>
</evidence>
<sequence>MNTPLPLDPRPTIPSWVALLLAAASGPVLDAAFPDLGVWPLAFLGIAMMLLALRNQPARWAFHIGLVGSLSFYLLHIQWATLFLGPVPWAALSVVMALFGGIGATLIGIAYRMLLRLRRRIVVRLIALPALVAGLWTAREAVQSVWPYGGFAWGRVAQSQSESPLGTLFAWLGVSGVSFVMVFFVALAIEAVLTQQARATLRFVPASVVLVLMLGTPAFPVTIDGQLRIAAVQGNGKTGYFQQRDSGDNLRDQLDATMALRGEDVDLVVWPEGGSDLDPLRNDYAAMAFDLVADTFDAPFIAGTITEREPDVIHNSSLLWLPGEGLADIYDKRHPVPFGEYVPDREFWEPLAPDLIGLIQREYTPGTTDSVFELPAGVRVGVNICFDIVDDGLLRESVRDGAQVIFAQTNNADFGRTDESVQQLAFARIRALELGRTVVNISTVGTSAIVAPDGSTLDQLEWYTQDAMVREIPLSSTETPALRLGAPLEWTIAITSVLVVAALGVTRLATSGAVAARKRASRS</sequence>
<evidence type="ECO:0000256" key="8">
    <source>
        <dbReference type="HAMAP-Rule" id="MF_01148"/>
    </source>
</evidence>
<evidence type="ECO:0000256" key="3">
    <source>
        <dbReference type="ARBA" id="ARBA00022679"/>
    </source>
</evidence>
<feature type="transmembrane region" description="Helical" evidence="8">
    <location>
        <begin position="201"/>
        <end position="219"/>
    </location>
</feature>
<name>A0AAW6T4G6_9MICO</name>
<dbReference type="PANTHER" id="PTHR38686">
    <property type="entry name" value="APOLIPOPROTEIN N-ACYLTRANSFERASE"/>
    <property type="match status" value="1"/>
</dbReference>
<feature type="transmembrane region" description="Helical" evidence="8">
    <location>
        <begin position="168"/>
        <end position="189"/>
    </location>
</feature>
<keyword evidence="4 8" id="KW-0812">Transmembrane</keyword>
<comment type="function">
    <text evidence="8">Catalyzes the phospholipid dependent N-acylation of the N-terminal cysteine of apolipoprotein, the last step in lipoprotein maturation.</text>
</comment>
<keyword evidence="11" id="KW-1185">Reference proteome</keyword>
<dbReference type="GO" id="GO:0016410">
    <property type="term" value="F:N-acyltransferase activity"/>
    <property type="evidence" value="ECO:0007669"/>
    <property type="project" value="UniProtKB-UniRule"/>
</dbReference>